<evidence type="ECO:0000259" key="3">
    <source>
        <dbReference type="Pfam" id="PF01648"/>
    </source>
</evidence>
<dbReference type="Pfam" id="PF22624">
    <property type="entry name" value="AASDHPPT_N"/>
    <property type="match status" value="1"/>
</dbReference>
<evidence type="ECO:0000256" key="1">
    <source>
        <dbReference type="ARBA" id="ARBA00013172"/>
    </source>
</evidence>
<dbReference type="EC" id="2.7.8.7" evidence="1"/>
<dbReference type="PANTHER" id="PTHR12215:SF10">
    <property type="entry name" value="L-AMINOADIPATE-SEMIALDEHYDE DEHYDROGENASE-PHOSPHOPANTETHEINYL TRANSFERASE"/>
    <property type="match status" value="1"/>
</dbReference>
<dbReference type="GO" id="GO:0008897">
    <property type="term" value="F:holo-[acyl-carrier-protein] synthase activity"/>
    <property type="evidence" value="ECO:0007669"/>
    <property type="project" value="UniProtKB-EC"/>
</dbReference>
<evidence type="ECO:0000313" key="6">
    <source>
        <dbReference type="Proteomes" id="UP001302812"/>
    </source>
</evidence>
<dbReference type="InterPro" id="IPR055066">
    <property type="entry name" value="AASDHPPT_N"/>
</dbReference>
<proteinExistence type="predicted"/>
<dbReference type="Pfam" id="PF01648">
    <property type="entry name" value="ACPS"/>
    <property type="match status" value="1"/>
</dbReference>
<dbReference type="RefSeq" id="XP_064675327.1">
    <property type="nucleotide sequence ID" value="XM_064817246.1"/>
</dbReference>
<sequence>MASKPNLVQWMLDTRPWFPEATQTKHLETHAQASRALALLPEPERAAVLRYYHVRDAKMALASALLKRYCIARLSPSKPPWSSITLTRDSHTKPVWVDPATGARPVSFNLSHQAGIVALVAVADYHPVPVSSSSEGNEERRGPGKEATVEVGVDIVCTSERRPRDHAMVRSEGWPAFVDMHADVFAPGEVSYLKHRVLSAVPGLVTSSPPSTEQVTDAKLRAFYALWALREAYIKLTGEALLAEWLRDLEFRDFRPPRPTPAWEVPAKEDASEVVGTPEIRFRGEKVEGVNICLRSMGPDFMIATAVRTPGNRDDGLGWRLSGPYEVLSLEEVLDFAESR</sequence>
<dbReference type="InterPro" id="IPR050559">
    <property type="entry name" value="P-Pant_transferase_sf"/>
</dbReference>
<dbReference type="InterPro" id="IPR008278">
    <property type="entry name" value="4-PPantetheinyl_Trfase_dom"/>
</dbReference>
<feature type="domain" description="4'-phosphopantetheinyl transferase N-terminal" evidence="4">
    <location>
        <begin position="30"/>
        <end position="121"/>
    </location>
</feature>
<keyword evidence="2" id="KW-0808">Transferase</keyword>
<reference evidence="5" key="1">
    <citation type="journal article" date="2023" name="Mol. Phylogenet. Evol.">
        <title>Genome-scale phylogeny and comparative genomics of the fungal order Sordariales.</title>
        <authorList>
            <person name="Hensen N."/>
            <person name="Bonometti L."/>
            <person name="Westerberg I."/>
            <person name="Brannstrom I.O."/>
            <person name="Guillou S."/>
            <person name="Cros-Aarteil S."/>
            <person name="Calhoun S."/>
            <person name="Haridas S."/>
            <person name="Kuo A."/>
            <person name="Mondo S."/>
            <person name="Pangilinan J."/>
            <person name="Riley R."/>
            <person name="LaButti K."/>
            <person name="Andreopoulos B."/>
            <person name="Lipzen A."/>
            <person name="Chen C."/>
            <person name="Yan M."/>
            <person name="Daum C."/>
            <person name="Ng V."/>
            <person name="Clum A."/>
            <person name="Steindorff A."/>
            <person name="Ohm R.A."/>
            <person name="Martin F."/>
            <person name="Silar P."/>
            <person name="Natvig D.O."/>
            <person name="Lalanne C."/>
            <person name="Gautier V."/>
            <person name="Ament-Velasquez S.L."/>
            <person name="Kruys A."/>
            <person name="Hutchinson M.I."/>
            <person name="Powell A.J."/>
            <person name="Barry K."/>
            <person name="Miller A.N."/>
            <person name="Grigoriev I.V."/>
            <person name="Debuchy R."/>
            <person name="Gladieux P."/>
            <person name="Hiltunen Thoren M."/>
            <person name="Johannesson H."/>
        </authorList>
    </citation>
    <scope>NUCLEOTIDE SEQUENCE</scope>
    <source>
        <strain evidence="5">CBS 508.74</strain>
    </source>
</reference>
<organism evidence="5 6">
    <name type="scientific">Canariomyces notabilis</name>
    <dbReference type="NCBI Taxonomy" id="2074819"/>
    <lineage>
        <taxon>Eukaryota</taxon>
        <taxon>Fungi</taxon>
        <taxon>Dikarya</taxon>
        <taxon>Ascomycota</taxon>
        <taxon>Pezizomycotina</taxon>
        <taxon>Sordariomycetes</taxon>
        <taxon>Sordariomycetidae</taxon>
        <taxon>Sordariales</taxon>
        <taxon>Chaetomiaceae</taxon>
        <taxon>Canariomyces</taxon>
    </lineage>
</organism>
<gene>
    <name evidence="5" type="ORF">N656DRAFT_794193</name>
</gene>
<accession>A0AAN6YXV0</accession>
<dbReference type="Proteomes" id="UP001302812">
    <property type="component" value="Unassembled WGS sequence"/>
</dbReference>
<evidence type="ECO:0000313" key="5">
    <source>
        <dbReference type="EMBL" id="KAK4117757.1"/>
    </source>
</evidence>
<keyword evidence="6" id="KW-1185">Reference proteome</keyword>
<evidence type="ECO:0000256" key="2">
    <source>
        <dbReference type="ARBA" id="ARBA00022679"/>
    </source>
</evidence>
<dbReference type="GO" id="GO:0005829">
    <property type="term" value="C:cytosol"/>
    <property type="evidence" value="ECO:0007669"/>
    <property type="project" value="TreeGrafter"/>
</dbReference>
<dbReference type="GO" id="GO:0000287">
    <property type="term" value="F:magnesium ion binding"/>
    <property type="evidence" value="ECO:0007669"/>
    <property type="project" value="InterPro"/>
</dbReference>
<name>A0AAN6YXV0_9PEZI</name>
<comment type="caution">
    <text evidence="5">The sequence shown here is derived from an EMBL/GenBank/DDBJ whole genome shotgun (WGS) entry which is preliminary data.</text>
</comment>
<dbReference type="Gene3D" id="3.90.470.20">
    <property type="entry name" value="4'-phosphopantetheinyl transferase domain"/>
    <property type="match status" value="2"/>
</dbReference>
<reference evidence="5" key="2">
    <citation type="submission" date="2023-05" db="EMBL/GenBank/DDBJ databases">
        <authorList>
            <consortium name="Lawrence Berkeley National Laboratory"/>
            <person name="Steindorff A."/>
            <person name="Hensen N."/>
            <person name="Bonometti L."/>
            <person name="Westerberg I."/>
            <person name="Brannstrom I.O."/>
            <person name="Guillou S."/>
            <person name="Cros-Aarteil S."/>
            <person name="Calhoun S."/>
            <person name="Haridas S."/>
            <person name="Kuo A."/>
            <person name="Mondo S."/>
            <person name="Pangilinan J."/>
            <person name="Riley R."/>
            <person name="Labutti K."/>
            <person name="Andreopoulos B."/>
            <person name="Lipzen A."/>
            <person name="Chen C."/>
            <person name="Yanf M."/>
            <person name="Daum C."/>
            <person name="Ng V."/>
            <person name="Clum A."/>
            <person name="Ohm R."/>
            <person name="Martin F."/>
            <person name="Silar P."/>
            <person name="Natvig D."/>
            <person name="Lalanne C."/>
            <person name="Gautier V."/>
            <person name="Ament-Velasquez S.L."/>
            <person name="Kruys A."/>
            <person name="Hutchinson M.I."/>
            <person name="Powell A.J."/>
            <person name="Barry K."/>
            <person name="Miller A.N."/>
            <person name="Grigoriev I.V."/>
            <person name="Debuchy R."/>
            <person name="Gladieux P."/>
            <person name="Thoren M.H."/>
            <person name="Johannesson H."/>
        </authorList>
    </citation>
    <scope>NUCLEOTIDE SEQUENCE</scope>
    <source>
        <strain evidence="5">CBS 508.74</strain>
    </source>
</reference>
<feature type="domain" description="4'-phosphopantetheinyl transferase" evidence="3">
    <location>
        <begin position="151"/>
        <end position="262"/>
    </location>
</feature>
<dbReference type="InterPro" id="IPR037143">
    <property type="entry name" value="4-PPantetheinyl_Trfase_dom_sf"/>
</dbReference>
<dbReference type="PANTHER" id="PTHR12215">
    <property type="entry name" value="PHOSPHOPANTETHEINE TRANSFERASE"/>
    <property type="match status" value="1"/>
</dbReference>
<dbReference type="GO" id="GO:0019878">
    <property type="term" value="P:lysine biosynthetic process via aminoadipic acid"/>
    <property type="evidence" value="ECO:0007669"/>
    <property type="project" value="TreeGrafter"/>
</dbReference>
<protein>
    <recommendedName>
        <fullName evidence="1">holo-[acyl-carrier-protein] synthase</fullName>
        <ecNumber evidence="1">2.7.8.7</ecNumber>
    </recommendedName>
</protein>
<evidence type="ECO:0000259" key="4">
    <source>
        <dbReference type="Pfam" id="PF22624"/>
    </source>
</evidence>
<dbReference type="GeneID" id="89941371"/>
<dbReference type="EMBL" id="MU853332">
    <property type="protein sequence ID" value="KAK4117757.1"/>
    <property type="molecule type" value="Genomic_DNA"/>
</dbReference>
<dbReference type="SUPFAM" id="SSF56214">
    <property type="entry name" value="4'-phosphopantetheinyl transferase"/>
    <property type="match status" value="2"/>
</dbReference>
<dbReference type="AlphaFoldDB" id="A0AAN6YXV0"/>